<comment type="caution">
    <text evidence="2">The sequence shown here is derived from an EMBL/GenBank/DDBJ whole genome shotgun (WGS) entry which is preliminary data.</text>
</comment>
<dbReference type="OrthoDB" id="10250600at2759"/>
<dbReference type="PANTHER" id="PTHR13554:SF10">
    <property type="entry name" value="26S PROTEASOME NON-ATPASE REGULATORY SUBUNIT 5"/>
    <property type="match status" value="1"/>
</dbReference>
<evidence type="ECO:0000313" key="2">
    <source>
        <dbReference type="EMBL" id="GBF88150.1"/>
    </source>
</evidence>
<evidence type="ECO:0008006" key="4">
    <source>
        <dbReference type="Google" id="ProtNLM"/>
    </source>
</evidence>
<evidence type="ECO:0000313" key="3">
    <source>
        <dbReference type="Proteomes" id="UP000247498"/>
    </source>
</evidence>
<accession>A0A2V0NRF7</accession>
<dbReference type="SUPFAM" id="SSF48371">
    <property type="entry name" value="ARM repeat"/>
    <property type="match status" value="1"/>
</dbReference>
<dbReference type="Proteomes" id="UP000247498">
    <property type="component" value="Unassembled WGS sequence"/>
</dbReference>
<feature type="region of interest" description="Disordered" evidence="1">
    <location>
        <begin position="574"/>
        <end position="597"/>
    </location>
</feature>
<protein>
    <recommendedName>
        <fullName evidence="4">26S proteasome non-ATPase regulatory subunit 5</fullName>
    </recommendedName>
</protein>
<feature type="compositionally biased region" description="Low complexity" evidence="1">
    <location>
        <begin position="110"/>
        <end position="121"/>
    </location>
</feature>
<dbReference type="EMBL" id="BDRX01000003">
    <property type="protein sequence ID" value="GBF88150.1"/>
    <property type="molecule type" value="Genomic_DNA"/>
</dbReference>
<dbReference type="InterPro" id="IPR016024">
    <property type="entry name" value="ARM-type_fold"/>
</dbReference>
<dbReference type="FunCoup" id="A0A2V0NRF7">
    <property type="interactions" value="1272"/>
</dbReference>
<dbReference type="InParanoid" id="A0A2V0NRF7"/>
<dbReference type="PANTHER" id="PTHR13554">
    <property type="entry name" value="26S PROTEASOME NON-ATPASE REGULATORY SUBUNIT 5-RELATED"/>
    <property type="match status" value="1"/>
</dbReference>
<reference evidence="2 3" key="1">
    <citation type="journal article" date="2018" name="Sci. Rep.">
        <title>Raphidocelis subcapitata (=Pseudokirchneriella subcapitata) provides an insight into genome evolution and environmental adaptations in the Sphaeropleales.</title>
        <authorList>
            <person name="Suzuki S."/>
            <person name="Yamaguchi H."/>
            <person name="Nakajima N."/>
            <person name="Kawachi M."/>
        </authorList>
    </citation>
    <scope>NUCLEOTIDE SEQUENCE [LARGE SCALE GENOMIC DNA]</scope>
    <source>
        <strain evidence="2 3">NIES-35</strain>
    </source>
</reference>
<dbReference type="Gene3D" id="1.25.10.10">
    <property type="entry name" value="Leucine-rich Repeat Variant"/>
    <property type="match status" value="1"/>
</dbReference>
<keyword evidence="3" id="KW-1185">Reference proteome</keyword>
<gene>
    <name evidence="2" type="ORF">Rsub_00862</name>
</gene>
<evidence type="ECO:0000256" key="1">
    <source>
        <dbReference type="SAM" id="MobiDB-lite"/>
    </source>
</evidence>
<sequence length="597" mass="57630">MSGGDAALQRLTAAADALVASPLPLGDDGARGFLEAHPLDEVFRLLSGASLDKHAAEVISSALDKVLATPYGTSLLPAAMGYAEAALASPQPRLRRLGAAQLGRLLLPPSEAGTHANANGGSANGGSANGGSANGGGGSGGDAERSSAAAGALAGALDDPDTGVASEASRALARFASSSPARLASLLDASTPAGRALAETVGGRDATRRHRAYALLVEAAAAGGEAAAGALRQSGLLARLAGELDPSDPLSCLAALQLLQQLAEAAGPPVAALLWEQLLPRLGALLADADTAAGAMAVATRLLGQAAGGNAAAAAGGAAAAANGRGGAAAMEVDAFSGGEGAERLLRHLASILDDRGDAGPAEEVAALDAAGQLALTPGGADLLAAGPSPALLPAIASRALGRAGSAAPEVRVAALHALAAAAGGERAGAARDRGAALLPSGAGEDALRAAVFSGAVGAGWAAAPGEAVLALLQQPFADLRAALYRCVAALSLRAWFAAEVAASPALLARLCDPRAESGQMCQWRHSAVNALLATAEEVSAGAGGDEGSAPAAARRGALAGALGQLRAAAAAGPYGAAGAGGGAAAHDQHFVASRPR</sequence>
<proteinExistence type="predicted"/>
<dbReference type="InterPro" id="IPR019538">
    <property type="entry name" value="PSMD5"/>
</dbReference>
<organism evidence="2 3">
    <name type="scientific">Raphidocelis subcapitata</name>
    <dbReference type="NCBI Taxonomy" id="307507"/>
    <lineage>
        <taxon>Eukaryota</taxon>
        <taxon>Viridiplantae</taxon>
        <taxon>Chlorophyta</taxon>
        <taxon>core chlorophytes</taxon>
        <taxon>Chlorophyceae</taxon>
        <taxon>CS clade</taxon>
        <taxon>Sphaeropleales</taxon>
        <taxon>Selenastraceae</taxon>
        <taxon>Raphidocelis</taxon>
    </lineage>
</organism>
<feature type="compositionally biased region" description="Gly residues" evidence="1">
    <location>
        <begin position="122"/>
        <end position="141"/>
    </location>
</feature>
<dbReference type="GO" id="GO:0005829">
    <property type="term" value="C:cytosol"/>
    <property type="evidence" value="ECO:0007669"/>
    <property type="project" value="TreeGrafter"/>
</dbReference>
<feature type="region of interest" description="Disordered" evidence="1">
    <location>
        <begin position="110"/>
        <end position="145"/>
    </location>
</feature>
<name>A0A2V0NRF7_9CHLO</name>
<dbReference type="GO" id="GO:0043248">
    <property type="term" value="P:proteasome assembly"/>
    <property type="evidence" value="ECO:0007669"/>
    <property type="project" value="InterPro"/>
</dbReference>
<dbReference type="STRING" id="307507.A0A2V0NRF7"/>
<dbReference type="InterPro" id="IPR011989">
    <property type="entry name" value="ARM-like"/>
</dbReference>
<dbReference type="AlphaFoldDB" id="A0A2V0NRF7"/>